<protein>
    <submittedName>
        <fullName evidence="1">Uncharacterized protein</fullName>
    </submittedName>
</protein>
<sequence>MPRKSQGFLRKVHPLRVNRGLRSCLKALPMDNSEYSRTTPLLSRGTEEARLTKRWLLRSRTASRFSGCGLLAPGEKDPMKLHRSLDWLWPFYHLWKAKKASPPGARAINEIPLKG</sequence>
<evidence type="ECO:0000313" key="2">
    <source>
        <dbReference type="Proteomes" id="UP000823775"/>
    </source>
</evidence>
<organism evidence="1 2">
    <name type="scientific">Datura stramonium</name>
    <name type="common">Jimsonweed</name>
    <name type="synonym">Common thornapple</name>
    <dbReference type="NCBI Taxonomy" id="4076"/>
    <lineage>
        <taxon>Eukaryota</taxon>
        <taxon>Viridiplantae</taxon>
        <taxon>Streptophyta</taxon>
        <taxon>Embryophyta</taxon>
        <taxon>Tracheophyta</taxon>
        <taxon>Spermatophyta</taxon>
        <taxon>Magnoliopsida</taxon>
        <taxon>eudicotyledons</taxon>
        <taxon>Gunneridae</taxon>
        <taxon>Pentapetalae</taxon>
        <taxon>asterids</taxon>
        <taxon>lamiids</taxon>
        <taxon>Solanales</taxon>
        <taxon>Solanaceae</taxon>
        <taxon>Solanoideae</taxon>
        <taxon>Datureae</taxon>
        <taxon>Datura</taxon>
    </lineage>
</organism>
<comment type="caution">
    <text evidence="1">The sequence shown here is derived from an EMBL/GenBank/DDBJ whole genome shotgun (WGS) entry which is preliminary data.</text>
</comment>
<dbReference type="EMBL" id="JACEIK010003018">
    <property type="protein sequence ID" value="MCD9639911.1"/>
    <property type="molecule type" value="Genomic_DNA"/>
</dbReference>
<accession>A0ABS8UYK6</accession>
<dbReference type="Proteomes" id="UP000823775">
    <property type="component" value="Unassembled WGS sequence"/>
</dbReference>
<name>A0ABS8UYK6_DATST</name>
<gene>
    <name evidence="1" type="ORF">HAX54_024865</name>
</gene>
<reference evidence="1 2" key="1">
    <citation type="journal article" date="2021" name="BMC Genomics">
        <title>Datura genome reveals duplications of psychoactive alkaloid biosynthetic genes and high mutation rate following tissue culture.</title>
        <authorList>
            <person name="Rajewski A."/>
            <person name="Carter-House D."/>
            <person name="Stajich J."/>
            <person name="Litt A."/>
        </authorList>
    </citation>
    <scope>NUCLEOTIDE SEQUENCE [LARGE SCALE GENOMIC DNA]</scope>
    <source>
        <strain evidence="1">AR-01</strain>
    </source>
</reference>
<evidence type="ECO:0000313" key="1">
    <source>
        <dbReference type="EMBL" id="MCD9639911.1"/>
    </source>
</evidence>
<keyword evidence="2" id="KW-1185">Reference proteome</keyword>
<proteinExistence type="predicted"/>